<keyword evidence="4" id="KW-1185">Reference proteome</keyword>
<dbReference type="PANTHER" id="PTHR10412:SF10">
    <property type="entry name" value="GLYCOSYL HYDROLASE FAMILY 63 C-TERMINAL DOMAIN-CONTAINING PROTEIN"/>
    <property type="match status" value="1"/>
</dbReference>
<organism evidence="3 4">
    <name type="scientific">Anaeromyxobacter oryzae</name>
    <dbReference type="NCBI Taxonomy" id="2918170"/>
    <lineage>
        <taxon>Bacteria</taxon>
        <taxon>Pseudomonadati</taxon>
        <taxon>Myxococcota</taxon>
        <taxon>Myxococcia</taxon>
        <taxon>Myxococcales</taxon>
        <taxon>Cystobacterineae</taxon>
        <taxon>Anaeromyxobacteraceae</taxon>
        <taxon>Anaeromyxobacter</taxon>
    </lineage>
</organism>
<dbReference type="Gene3D" id="1.50.10.10">
    <property type="match status" value="1"/>
</dbReference>
<reference evidence="4" key="1">
    <citation type="journal article" date="2022" name="Int. J. Syst. Evol. Microbiol.">
        <title>Anaeromyxobacter oryzae sp. nov., Anaeromyxobacter diazotrophicus sp. nov. and Anaeromyxobacter paludicola sp. nov., isolated from paddy soils.</title>
        <authorList>
            <person name="Itoh H."/>
            <person name="Xu Z."/>
            <person name="Mise K."/>
            <person name="Masuda Y."/>
            <person name="Ushijima N."/>
            <person name="Hayakawa C."/>
            <person name="Shiratori Y."/>
            <person name="Senoo K."/>
        </authorList>
    </citation>
    <scope>NUCLEOTIDE SEQUENCE [LARGE SCALE GENOMIC DNA]</scope>
    <source>
        <strain evidence="4">Red232</strain>
    </source>
</reference>
<evidence type="ECO:0000259" key="2">
    <source>
        <dbReference type="Pfam" id="PF22422"/>
    </source>
</evidence>
<sequence length="938" mass="106676">MLTTAGVGAESRRLDEARERAVPWRKWGPYLSERQWGTVREDYSESGDAWNYFSHDQARSRAYHWGEDGLAGLSDDKQRLCFALALWNEKDEILKERLFGLTNSEGNHGEDVKEYYFYLDSTPTHSYMKYLYKYPQRAYPYADLVATNGRRGRQELEYELLDTGVFAEDRYFDVFVEYAKAAPEDVLVRITVANRGPEAARVHLLPTLWFRNTWTWWADPPKPSLRQVGGRGGSTVVAASHATLGDRWLYVEGDVPLLFTENDTNTQRLFGTPNAGPFVKDGFHEHVVHGNPDAVNPAKTGTKAAAHRIVELGPGQTSVLRLRLCDVAPESLDAPFAKFEEAFAERLREADAFYRAITPPKATEDEARVLRQALAGMLWSKQYYFFDAEKWLREHKVDPFQSQGGSVSNVRNQEWRHMVNDHVISMPDKWEYPWYAAWDLAFHAIALSAVDVDFAKGQLDVMLREFYLHPSGQIPAYEWNFSDVNPPVHAWATLFIYRMEQRLRGQGDLEFMKRSFGKLLSNFNWWVNRKDRFGKNVFEGGFLGLDNIGVFDRSAPLPTGGHLEQADGTAWMSLFCQTMLDIGTEIAATDPAFDDLSVKFVEHFLWIANAMNRSGAEGMWDEEDGFYYDILRLPDGTATRLKVRSMVGLLPLCATTVFERFELERTPRLVAHFQERVRRFPHLLETMHAPAKARLGAGEEQYAYADRAMLAVVTSQRLRRILARMLDENEFLSPYGLRAVSRYHKDHPYVFHVAGQEFRVDYLPAESDSGMFGGNSNWRGPIWMPVNVLLIRALLNFYLFYGDAFRVECPTGSGRMMNLYEVAEELAKRLTRIFLRGADGKRPVYGGTEKFQTDPHWRDNLLFYEYFHGDLGAGIGASHQTGWTGLVATLIRIFGTMDAKSFLELGNKDAARREVSGQAAGKGKGKGGAAPPPGAADR</sequence>
<gene>
    <name evidence="3" type="ORF">AMOR_09380</name>
</gene>
<dbReference type="Pfam" id="PF22422">
    <property type="entry name" value="MGH1-like_GH"/>
    <property type="match status" value="2"/>
</dbReference>
<evidence type="ECO:0000313" key="3">
    <source>
        <dbReference type="EMBL" id="BDG01942.1"/>
    </source>
</evidence>
<dbReference type="InterPro" id="IPR054491">
    <property type="entry name" value="MGH1-like_GH"/>
</dbReference>
<evidence type="ECO:0000313" key="4">
    <source>
        <dbReference type="Proteomes" id="UP001162891"/>
    </source>
</evidence>
<dbReference type="Proteomes" id="UP001162891">
    <property type="component" value="Chromosome"/>
</dbReference>
<dbReference type="InterPro" id="IPR004888">
    <property type="entry name" value="Glycoside_hydrolase_63"/>
</dbReference>
<dbReference type="RefSeq" id="WP_248358955.1">
    <property type="nucleotide sequence ID" value="NZ_AP025591.1"/>
</dbReference>
<name>A0ABN6MPT4_9BACT</name>
<accession>A0ABN6MPT4</accession>
<feature type="domain" description="Mannosylglycerate hydrolase MGH1-like glycoside hydrolase" evidence="2">
    <location>
        <begin position="713"/>
        <end position="881"/>
    </location>
</feature>
<proteinExistence type="predicted"/>
<feature type="domain" description="Mannosylglycerate hydrolase MGH1-like glycoside hydrolase" evidence="2">
    <location>
        <begin position="432"/>
        <end position="536"/>
    </location>
</feature>
<feature type="region of interest" description="Disordered" evidence="1">
    <location>
        <begin position="914"/>
        <end position="938"/>
    </location>
</feature>
<dbReference type="SUPFAM" id="SSF48208">
    <property type="entry name" value="Six-hairpin glycosidases"/>
    <property type="match status" value="1"/>
</dbReference>
<dbReference type="InterPro" id="IPR012341">
    <property type="entry name" value="6hp_glycosidase-like_sf"/>
</dbReference>
<dbReference type="InterPro" id="IPR008928">
    <property type="entry name" value="6-hairpin_glycosidase_sf"/>
</dbReference>
<dbReference type="EMBL" id="AP025591">
    <property type="protein sequence ID" value="BDG01942.1"/>
    <property type="molecule type" value="Genomic_DNA"/>
</dbReference>
<protein>
    <submittedName>
        <fullName evidence="3">Glucosidase</fullName>
    </submittedName>
</protein>
<dbReference type="PANTHER" id="PTHR10412">
    <property type="entry name" value="MANNOSYL-OLIGOSACCHARIDE GLUCOSIDASE"/>
    <property type="match status" value="1"/>
</dbReference>
<evidence type="ECO:0000256" key="1">
    <source>
        <dbReference type="SAM" id="MobiDB-lite"/>
    </source>
</evidence>